<dbReference type="GO" id="GO:0031340">
    <property type="term" value="P:positive regulation of vesicle fusion"/>
    <property type="evidence" value="ECO:0007669"/>
    <property type="project" value="TreeGrafter"/>
</dbReference>
<dbReference type="GO" id="GO:0072659">
    <property type="term" value="P:protein localization to plasma membrane"/>
    <property type="evidence" value="ECO:0007669"/>
    <property type="project" value="TreeGrafter"/>
</dbReference>
<gene>
    <name evidence="3" type="ORF">GSLYS_00001776001</name>
</gene>
<evidence type="ECO:0000313" key="4">
    <source>
        <dbReference type="Proteomes" id="UP001497497"/>
    </source>
</evidence>
<dbReference type="Proteomes" id="UP001497497">
    <property type="component" value="Unassembled WGS sequence"/>
</dbReference>
<evidence type="ECO:0000313" key="3">
    <source>
        <dbReference type="EMBL" id="CAL1527606.1"/>
    </source>
</evidence>
<feature type="non-terminal residue" evidence="3">
    <location>
        <position position="211"/>
    </location>
</feature>
<proteinExistence type="predicted"/>
<feature type="domain" description="C2" evidence="2">
    <location>
        <begin position="4"/>
        <end position="55"/>
    </location>
</feature>
<dbReference type="PANTHER" id="PTHR37412:SF2">
    <property type="entry name" value="C2 DOMAIN-CONTAINING PROTEIN 5"/>
    <property type="match status" value="1"/>
</dbReference>
<dbReference type="GO" id="GO:0065002">
    <property type="term" value="P:intracellular protein transmembrane transport"/>
    <property type="evidence" value="ECO:0007669"/>
    <property type="project" value="TreeGrafter"/>
</dbReference>
<protein>
    <recommendedName>
        <fullName evidence="2">C2 domain-containing protein</fullName>
    </recommendedName>
</protein>
<sequence length="211" mass="23827">MILFQSLPFLEYEVHNQLINKLKIRGLNCLFGLRIQICLGENMLVAVATATGAYLGPLPAPPQPKISTEVATAQESQDLMKLQTRINRTVHMHRDRLSSEIVDRQNEHSPHSTNPDEEKEDQEDNGNFFLEATKDKNTFVLVIDDLKDEAVAMILHDVIPPEGFDICNTLIPTGIPAERVSGNLQMFTQNVLVRYQPTVNNNLEFSDIFNN</sequence>
<dbReference type="InterPro" id="IPR038983">
    <property type="entry name" value="C2CD5"/>
</dbReference>
<dbReference type="PANTHER" id="PTHR37412">
    <property type="entry name" value="C2 DOMAIN-CONTAINING PROTEIN 5"/>
    <property type="match status" value="1"/>
</dbReference>
<dbReference type="EMBL" id="CAXITT010000019">
    <property type="protein sequence ID" value="CAL1527606.1"/>
    <property type="molecule type" value="Genomic_DNA"/>
</dbReference>
<reference evidence="3 4" key="1">
    <citation type="submission" date="2024-04" db="EMBL/GenBank/DDBJ databases">
        <authorList>
            <consortium name="Genoscope - CEA"/>
            <person name="William W."/>
        </authorList>
    </citation>
    <scope>NUCLEOTIDE SEQUENCE [LARGE SCALE GENOMIC DNA]</scope>
</reference>
<dbReference type="InterPro" id="IPR056431">
    <property type="entry name" value="C2CD5_YbjQ-rel_dom"/>
</dbReference>
<keyword evidence="4" id="KW-1185">Reference proteome</keyword>
<dbReference type="Pfam" id="PF23025">
    <property type="entry name" value="YbjQ_2"/>
    <property type="match status" value="1"/>
</dbReference>
<dbReference type="GO" id="GO:0090314">
    <property type="term" value="P:positive regulation of protein targeting to membrane"/>
    <property type="evidence" value="ECO:0007669"/>
    <property type="project" value="TreeGrafter"/>
</dbReference>
<dbReference type="AlphaFoldDB" id="A0AAV2H5U5"/>
<dbReference type="GO" id="GO:0005544">
    <property type="term" value="F:calcium-dependent phospholipid binding"/>
    <property type="evidence" value="ECO:0007669"/>
    <property type="project" value="InterPro"/>
</dbReference>
<feature type="compositionally biased region" description="Basic and acidic residues" evidence="1">
    <location>
        <begin position="98"/>
        <end position="116"/>
    </location>
</feature>
<organism evidence="3 4">
    <name type="scientific">Lymnaea stagnalis</name>
    <name type="common">Great pond snail</name>
    <name type="synonym">Helix stagnalis</name>
    <dbReference type="NCBI Taxonomy" id="6523"/>
    <lineage>
        <taxon>Eukaryota</taxon>
        <taxon>Metazoa</taxon>
        <taxon>Spiralia</taxon>
        <taxon>Lophotrochozoa</taxon>
        <taxon>Mollusca</taxon>
        <taxon>Gastropoda</taxon>
        <taxon>Heterobranchia</taxon>
        <taxon>Euthyneura</taxon>
        <taxon>Panpulmonata</taxon>
        <taxon>Hygrophila</taxon>
        <taxon>Lymnaeoidea</taxon>
        <taxon>Lymnaeidae</taxon>
        <taxon>Lymnaea</taxon>
    </lineage>
</organism>
<feature type="region of interest" description="Disordered" evidence="1">
    <location>
        <begin position="98"/>
        <end position="123"/>
    </location>
</feature>
<evidence type="ECO:0000259" key="2">
    <source>
        <dbReference type="Pfam" id="PF23025"/>
    </source>
</evidence>
<dbReference type="GO" id="GO:0005509">
    <property type="term" value="F:calcium ion binding"/>
    <property type="evidence" value="ECO:0007669"/>
    <property type="project" value="TreeGrafter"/>
</dbReference>
<dbReference type="GO" id="GO:0005886">
    <property type="term" value="C:plasma membrane"/>
    <property type="evidence" value="ECO:0007669"/>
    <property type="project" value="TreeGrafter"/>
</dbReference>
<evidence type="ECO:0000256" key="1">
    <source>
        <dbReference type="SAM" id="MobiDB-lite"/>
    </source>
</evidence>
<dbReference type="GO" id="GO:0010828">
    <property type="term" value="P:positive regulation of D-glucose transmembrane transport"/>
    <property type="evidence" value="ECO:0007669"/>
    <property type="project" value="TreeGrafter"/>
</dbReference>
<comment type="caution">
    <text evidence="3">The sequence shown here is derived from an EMBL/GenBank/DDBJ whole genome shotgun (WGS) entry which is preliminary data.</text>
</comment>
<accession>A0AAV2H5U5</accession>
<name>A0AAV2H5U5_LYMST</name>